<name>A0ACC2NFQ9_9HYME</name>
<evidence type="ECO:0000313" key="2">
    <source>
        <dbReference type="Proteomes" id="UP001239111"/>
    </source>
</evidence>
<protein>
    <submittedName>
        <fullName evidence="1">Uncharacterized protein</fullName>
    </submittedName>
</protein>
<proteinExistence type="predicted"/>
<comment type="caution">
    <text evidence="1">The sequence shown here is derived from an EMBL/GenBank/DDBJ whole genome shotgun (WGS) entry which is preliminary data.</text>
</comment>
<keyword evidence="2" id="KW-1185">Reference proteome</keyword>
<dbReference type="EMBL" id="CM056744">
    <property type="protein sequence ID" value="KAJ8668415.1"/>
    <property type="molecule type" value="Genomic_DNA"/>
</dbReference>
<sequence length="464" mass="52562">MLQSAEKCVDEASDDTMKLYRENARLSKEISKAEITCDNSIEIAYSEKYGNHLIAARDIKPGEILVVEKTFSTLHPEKSYAYCAHCTSFLWEMVPCETCSNICFCSEKCKSEAWEQYHDVECTISVFLLLFHKGAKTLHPQVGLKMFITAIRQAGSIQVLRNSLESLEECKRKFIDFSENGKYIDYRHVYALSSKNFNELEENFVCYWSTINLFILAKFPSPVRKFFTFQNFNPAKLMKNSDFLFLGSLLLRFCAISATHCTQAFKVEHDMRHPIDTQRCLMTGCCTVSIAFGVRSSLVPPSCVPNAGRTVIENNKIILYAIQPIKKGAQILRSGGLSIFQDTPKYMRQEAIRELTGSDCDCQACAENWPVLDLLANPYEGFPYLSPEESDVRREIESTLMQFGDLDTLSAKKISKFSKIVEDMVGRSPLPSKLTALAINCLYGLIDVSHGFQNKPRVPHECIT</sequence>
<gene>
    <name evidence="1" type="ORF">QAD02_010078</name>
</gene>
<organism evidence="1 2">
    <name type="scientific">Eretmocerus hayati</name>
    <dbReference type="NCBI Taxonomy" id="131215"/>
    <lineage>
        <taxon>Eukaryota</taxon>
        <taxon>Metazoa</taxon>
        <taxon>Ecdysozoa</taxon>
        <taxon>Arthropoda</taxon>
        <taxon>Hexapoda</taxon>
        <taxon>Insecta</taxon>
        <taxon>Pterygota</taxon>
        <taxon>Neoptera</taxon>
        <taxon>Endopterygota</taxon>
        <taxon>Hymenoptera</taxon>
        <taxon>Apocrita</taxon>
        <taxon>Proctotrupomorpha</taxon>
        <taxon>Chalcidoidea</taxon>
        <taxon>Aphelinidae</taxon>
        <taxon>Aphelininae</taxon>
        <taxon>Eretmocerus</taxon>
    </lineage>
</organism>
<dbReference type="Proteomes" id="UP001239111">
    <property type="component" value="Chromosome 4"/>
</dbReference>
<accession>A0ACC2NFQ9</accession>
<reference evidence="1" key="1">
    <citation type="submission" date="2023-04" db="EMBL/GenBank/DDBJ databases">
        <title>A chromosome-level genome assembly of the parasitoid wasp Eretmocerus hayati.</title>
        <authorList>
            <person name="Zhong Y."/>
            <person name="Liu S."/>
            <person name="Liu Y."/>
        </authorList>
    </citation>
    <scope>NUCLEOTIDE SEQUENCE</scope>
    <source>
        <strain evidence="1">ZJU_SS_LIU_2023</strain>
    </source>
</reference>
<evidence type="ECO:0000313" key="1">
    <source>
        <dbReference type="EMBL" id="KAJ8668415.1"/>
    </source>
</evidence>